<comment type="caution">
    <text evidence="1">The sequence shown here is derived from an EMBL/GenBank/DDBJ whole genome shotgun (WGS) entry which is preliminary data.</text>
</comment>
<dbReference type="EMBL" id="MIGC01005044">
    <property type="protein sequence ID" value="PHJ17366.1"/>
    <property type="molecule type" value="Genomic_DNA"/>
</dbReference>
<keyword evidence="2" id="KW-1185">Reference proteome</keyword>
<reference evidence="1 2" key="1">
    <citation type="journal article" date="2017" name="Int. J. Parasitol.">
        <title>The genome of the protozoan parasite Cystoisospora suis and a reverse vaccinology approach to identify vaccine candidates.</title>
        <authorList>
            <person name="Palmieri N."/>
            <person name="Shrestha A."/>
            <person name="Ruttkowski B."/>
            <person name="Beck T."/>
            <person name="Vogl C."/>
            <person name="Tomley F."/>
            <person name="Blake D.P."/>
            <person name="Joachim A."/>
        </authorList>
    </citation>
    <scope>NUCLEOTIDE SEQUENCE [LARGE SCALE GENOMIC DNA]</scope>
    <source>
        <strain evidence="1 2">Wien I</strain>
    </source>
</reference>
<name>A0A2C6KLV9_9APIC</name>
<dbReference type="Proteomes" id="UP000221165">
    <property type="component" value="Unassembled WGS sequence"/>
</dbReference>
<dbReference type="GeneID" id="94432147"/>
<accession>A0A2C6KLV9</accession>
<gene>
    <name evidence="1" type="ORF">CSUI_008812</name>
</gene>
<dbReference type="VEuPathDB" id="ToxoDB:CSUI_008812"/>
<protein>
    <submittedName>
        <fullName evidence="1">Uncharacterized protein</fullName>
    </submittedName>
</protein>
<dbReference type="RefSeq" id="XP_067919088.1">
    <property type="nucleotide sequence ID" value="XM_068068936.1"/>
</dbReference>
<evidence type="ECO:0000313" key="1">
    <source>
        <dbReference type="EMBL" id="PHJ17366.1"/>
    </source>
</evidence>
<proteinExistence type="predicted"/>
<dbReference type="AlphaFoldDB" id="A0A2C6KLV9"/>
<evidence type="ECO:0000313" key="2">
    <source>
        <dbReference type="Proteomes" id="UP000221165"/>
    </source>
</evidence>
<sequence length="161" mass="17798">MRSVLEEERRHCKLPTVSVSDSMEMASLSQKANNVVLGSISDQDGLSERLRKPGHLLRCSIDRVVFSVQEPKAVSVEGLRVLSRVSSKVRRQADALARIVDQFLKRSAEESHQRSLPATAMKPAGSLAFNRLCKFLFGEKQTGLRGTPWPIANPSESLAID</sequence>
<organism evidence="1 2">
    <name type="scientific">Cystoisospora suis</name>
    <dbReference type="NCBI Taxonomy" id="483139"/>
    <lineage>
        <taxon>Eukaryota</taxon>
        <taxon>Sar</taxon>
        <taxon>Alveolata</taxon>
        <taxon>Apicomplexa</taxon>
        <taxon>Conoidasida</taxon>
        <taxon>Coccidia</taxon>
        <taxon>Eucoccidiorida</taxon>
        <taxon>Eimeriorina</taxon>
        <taxon>Sarcocystidae</taxon>
        <taxon>Cystoisospora</taxon>
    </lineage>
</organism>